<dbReference type="EMBL" id="JASSZA010000008">
    <property type="protein sequence ID" value="KAK2103268.1"/>
    <property type="molecule type" value="Genomic_DNA"/>
</dbReference>
<dbReference type="Gene3D" id="2.20.100.10">
    <property type="entry name" value="Thrombospondin type-1 (TSP1) repeat"/>
    <property type="match status" value="1"/>
</dbReference>
<dbReference type="InterPro" id="IPR000884">
    <property type="entry name" value="TSP1_rpt"/>
</dbReference>
<evidence type="ECO:0000313" key="2">
    <source>
        <dbReference type="EMBL" id="KAK2103268.1"/>
    </source>
</evidence>
<protein>
    <submittedName>
        <fullName evidence="2">Thrombospondin type-1 domain-containing protein 4</fullName>
    </submittedName>
</protein>
<feature type="region of interest" description="Disordered" evidence="1">
    <location>
        <begin position="108"/>
        <end position="164"/>
    </location>
</feature>
<feature type="region of interest" description="Disordered" evidence="1">
    <location>
        <begin position="19"/>
        <end position="51"/>
    </location>
</feature>
<evidence type="ECO:0000256" key="1">
    <source>
        <dbReference type="SAM" id="MobiDB-lite"/>
    </source>
</evidence>
<dbReference type="SUPFAM" id="SSF82895">
    <property type="entry name" value="TSP-1 type 1 repeat"/>
    <property type="match status" value="1"/>
</dbReference>
<reference evidence="2 3" key="1">
    <citation type="submission" date="2023-05" db="EMBL/GenBank/DDBJ databases">
        <title>B98-5 Cell Line De Novo Hybrid Assembly: An Optical Mapping Approach.</title>
        <authorList>
            <person name="Kananen K."/>
            <person name="Auerbach J.A."/>
            <person name="Kautto E."/>
            <person name="Blachly J.S."/>
        </authorList>
    </citation>
    <scope>NUCLEOTIDE SEQUENCE [LARGE SCALE GENOMIC DNA]</scope>
    <source>
        <strain evidence="2">B95-8</strain>
        <tissue evidence="2">Cell line</tissue>
    </source>
</reference>
<dbReference type="PROSITE" id="PS50092">
    <property type="entry name" value="TSP1"/>
    <property type="match status" value="1"/>
</dbReference>
<feature type="compositionally biased region" description="Gly residues" evidence="1">
    <location>
        <begin position="40"/>
        <end position="50"/>
    </location>
</feature>
<keyword evidence="3" id="KW-1185">Reference proteome</keyword>
<proteinExistence type="predicted"/>
<dbReference type="InterPro" id="IPR036383">
    <property type="entry name" value="TSP1_rpt_sf"/>
</dbReference>
<gene>
    <name evidence="2" type="primary">THSD4_1</name>
    <name evidence="2" type="ORF">P7K49_017124</name>
</gene>
<accession>A0ABQ9V3H7</accession>
<feature type="compositionally biased region" description="Basic and acidic residues" evidence="1">
    <location>
        <begin position="142"/>
        <end position="152"/>
    </location>
</feature>
<dbReference type="Pfam" id="PF00090">
    <property type="entry name" value="TSP_1"/>
    <property type="match status" value="1"/>
</dbReference>
<sequence>MDKSALLKAFPVKRGSAFWSPKPSLSPQVPQRMATEGAPEDGGGGSGAPGVWGSWGPWSACSRSCSGGVMQQTRPCLPRSYRVRSGPRPSTPARTFVDHVVSAVRTSVPLHRSRDEQQALASSDASRQGPAMLRGSRHPQPHSREVTTDRRRYTPAPAYVPPTPHPILSRSLSLSLPLPRKLLCTTDFTRFYSLVKR</sequence>
<organism evidence="2 3">
    <name type="scientific">Saguinus oedipus</name>
    <name type="common">Cotton-top tamarin</name>
    <name type="synonym">Oedipomidas oedipus</name>
    <dbReference type="NCBI Taxonomy" id="9490"/>
    <lineage>
        <taxon>Eukaryota</taxon>
        <taxon>Metazoa</taxon>
        <taxon>Chordata</taxon>
        <taxon>Craniata</taxon>
        <taxon>Vertebrata</taxon>
        <taxon>Euteleostomi</taxon>
        <taxon>Mammalia</taxon>
        <taxon>Eutheria</taxon>
        <taxon>Euarchontoglires</taxon>
        <taxon>Primates</taxon>
        <taxon>Haplorrhini</taxon>
        <taxon>Platyrrhini</taxon>
        <taxon>Cebidae</taxon>
        <taxon>Callitrichinae</taxon>
        <taxon>Saguinus</taxon>
    </lineage>
</organism>
<comment type="caution">
    <text evidence="2">The sequence shown here is derived from an EMBL/GenBank/DDBJ whole genome shotgun (WGS) entry which is preliminary data.</text>
</comment>
<evidence type="ECO:0000313" key="3">
    <source>
        <dbReference type="Proteomes" id="UP001266305"/>
    </source>
</evidence>
<name>A0ABQ9V3H7_SAGOE</name>
<dbReference type="Proteomes" id="UP001266305">
    <property type="component" value="Unassembled WGS sequence"/>
</dbReference>